<dbReference type="PRINTS" id="PR00032">
    <property type="entry name" value="HTHARAC"/>
</dbReference>
<dbReference type="PANTHER" id="PTHR46796:SF13">
    <property type="entry name" value="HTH-TYPE TRANSCRIPTIONAL ACTIVATOR RHAS"/>
    <property type="match status" value="1"/>
</dbReference>
<keyword evidence="2" id="KW-0238">DNA-binding</keyword>
<dbReference type="OrthoDB" id="7363396at2"/>
<dbReference type="InterPro" id="IPR011051">
    <property type="entry name" value="RmlC_Cupin_sf"/>
</dbReference>
<dbReference type="InterPro" id="IPR018060">
    <property type="entry name" value="HTH_AraC"/>
</dbReference>
<organism evidence="5 6">
    <name type="scientific">Aestuariispira insulae</name>
    <dbReference type="NCBI Taxonomy" id="1461337"/>
    <lineage>
        <taxon>Bacteria</taxon>
        <taxon>Pseudomonadati</taxon>
        <taxon>Pseudomonadota</taxon>
        <taxon>Alphaproteobacteria</taxon>
        <taxon>Rhodospirillales</taxon>
        <taxon>Kiloniellaceae</taxon>
        <taxon>Aestuariispira</taxon>
    </lineage>
</organism>
<dbReference type="InterPro" id="IPR018062">
    <property type="entry name" value="HTH_AraC-typ_CS"/>
</dbReference>
<dbReference type="InterPro" id="IPR050204">
    <property type="entry name" value="AraC_XylS_family_regulators"/>
</dbReference>
<evidence type="ECO:0000256" key="2">
    <source>
        <dbReference type="ARBA" id="ARBA00023125"/>
    </source>
</evidence>
<dbReference type="PROSITE" id="PS00041">
    <property type="entry name" value="HTH_ARAC_FAMILY_1"/>
    <property type="match status" value="1"/>
</dbReference>
<comment type="caution">
    <text evidence="5">The sequence shown here is derived from an EMBL/GenBank/DDBJ whole genome shotgun (WGS) entry which is preliminary data.</text>
</comment>
<dbReference type="GO" id="GO:0043565">
    <property type="term" value="F:sequence-specific DNA binding"/>
    <property type="evidence" value="ECO:0007669"/>
    <property type="project" value="InterPro"/>
</dbReference>
<dbReference type="EMBL" id="QRDW01000007">
    <property type="protein sequence ID" value="RED48515.1"/>
    <property type="molecule type" value="Genomic_DNA"/>
</dbReference>
<accession>A0A3D9HGG7</accession>
<gene>
    <name evidence="5" type="ORF">DFP90_10718</name>
</gene>
<evidence type="ECO:0000313" key="5">
    <source>
        <dbReference type="EMBL" id="RED48515.1"/>
    </source>
</evidence>
<evidence type="ECO:0000256" key="3">
    <source>
        <dbReference type="ARBA" id="ARBA00023163"/>
    </source>
</evidence>
<dbReference type="InterPro" id="IPR020449">
    <property type="entry name" value="Tscrpt_reg_AraC-type_HTH"/>
</dbReference>
<dbReference type="SMART" id="SM00342">
    <property type="entry name" value="HTH_ARAC"/>
    <property type="match status" value="1"/>
</dbReference>
<dbReference type="Proteomes" id="UP000256845">
    <property type="component" value="Unassembled WGS sequence"/>
</dbReference>
<protein>
    <submittedName>
        <fullName evidence="5">AraC family transcriptional regulator</fullName>
    </submittedName>
</protein>
<dbReference type="Pfam" id="PF12833">
    <property type="entry name" value="HTH_18"/>
    <property type="match status" value="1"/>
</dbReference>
<evidence type="ECO:0000259" key="4">
    <source>
        <dbReference type="PROSITE" id="PS01124"/>
    </source>
</evidence>
<dbReference type="SUPFAM" id="SSF46689">
    <property type="entry name" value="Homeodomain-like"/>
    <property type="match status" value="2"/>
</dbReference>
<dbReference type="SUPFAM" id="SSF51182">
    <property type="entry name" value="RmlC-like cupins"/>
    <property type="match status" value="1"/>
</dbReference>
<dbReference type="AlphaFoldDB" id="A0A3D9HGG7"/>
<dbReference type="RefSeq" id="WP_115937467.1">
    <property type="nucleotide sequence ID" value="NZ_QRDW01000007.1"/>
</dbReference>
<dbReference type="PANTHER" id="PTHR46796">
    <property type="entry name" value="HTH-TYPE TRANSCRIPTIONAL ACTIVATOR RHAS-RELATED"/>
    <property type="match status" value="1"/>
</dbReference>
<dbReference type="PROSITE" id="PS01124">
    <property type="entry name" value="HTH_ARAC_FAMILY_2"/>
    <property type="match status" value="1"/>
</dbReference>
<keyword evidence="6" id="KW-1185">Reference proteome</keyword>
<dbReference type="Gene3D" id="1.10.10.60">
    <property type="entry name" value="Homeodomain-like"/>
    <property type="match status" value="2"/>
</dbReference>
<dbReference type="InterPro" id="IPR009057">
    <property type="entry name" value="Homeodomain-like_sf"/>
</dbReference>
<keyword evidence="1" id="KW-0805">Transcription regulation</keyword>
<evidence type="ECO:0000256" key="1">
    <source>
        <dbReference type="ARBA" id="ARBA00023015"/>
    </source>
</evidence>
<feature type="domain" description="HTH araC/xylS-type" evidence="4">
    <location>
        <begin position="199"/>
        <end position="297"/>
    </location>
</feature>
<dbReference type="GO" id="GO:0003700">
    <property type="term" value="F:DNA-binding transcription factor activity"/>
    <property type="evidence" value="ECO:0007669"/>
    <property type="project" value="InterPro"/>
</dbReference>
<reference evidence="5 6" key="1">
    <citation type="submission" date="2018-07" db="EMBL/GenBank/DDBJ databases">
        <title>Genomic Encyclopedia of Type Strains, Phase III (KMG-III): the genomes of soil and plant-associated and newly described type strains.</title>
        <authorList>
            <person name="Whitman W."/>
        </authorList>
    </citation>
    <scope>NUCLEOTIDE SEQUENCE [LARGE SCALE GENOMIC DNA]</scope>
    <source>
        <strain evidence="5 6">CECT 8488</strain>
    </source>
</reference>
<proteinExistence type="predicted"/>
<dbReference type="InterPro" id="IPR054015">
    <property type="entry name" value="ExsA-like_N"/>
</dbReference>
<dbReference type="Pfam" id="PF22200">
    <property type="entry name" value="ExsA_N"/>
    <property type="match status" value="1"/>
</dbReference>
<evidence type="ECO:0000313" key="6">
    <source>
        <dbReference type="Proteomes" id="UP000256845"/>
    </source>
</evidence>
<sequence length="300" mass="33952">MPDQIPVYSREKTLLIPECLHDMVDAHCVMGHGEASIFYKNIPQNMTDVEFFTNAPCLAFVLSGEETFASYERDEIVLRKGQMLFMPKNSYMISDFVRTDGPLEAFLFFFDDGTIKEFLKSRPLAGGGAVEPVAPYEMNADPVVEAYMAALYAVYRDFRTSPEIVRVKLLELLNILELTDNGGNLCGFLSAVGSDNPKRNIKRLLADPIHWKLSIADLARLSGRPATSFNRDFRRQFGTTPQKWLIAARLERAHDLLRASSLSVSEIALEVGYENISHFITVFKKKFGVSPKKLRLENNW</sequence>
<keyword evidence="3" id="KW-0804">Transcription</keyword>
<name>A0A3D9HGG7_9PROT</name>